<proteinExistence type="predicted"/>
<feature type="region of interest" description="Disordered" evidence="1">
    <location>
        <begin position="24"/>
        <end position="109"/>
    </location>
</feature>
<dbReference type="EMBL" id="LAZP02000137">
    <property type="protein sequence ID" value="PFH60309.1"/>
    <property type="molecule type" value="Genomic_DNA"/>
</dbReference>
<accession>A0A2A9PFZ2</accession>
<feature type="compositionally biased region" description="Basic and acidic residues" evidence="1">
    <location>
        <begin position="57"/>
        <end position="81"/>
    </location>
</feature>
<name>A0A2A9PFZ2_OPHUN</name>
<evidence type="ECO:0000256" key="1">
    <source>
        <dbReference type="SAM" id="MobiDB-lite"/>
    </source>
</evidence>
<evidence type="ECO:0000313" key="3">
    <source>
        <dbReference type="Proteomes" id="UP000037136"/>
    </source>
</evidence>
<reference evidence="2 3" key="1">
    <citation type="journal article" date="2015" name="BMC Genomics">
        <title>Gene expression during zombie ant biting behavior reflects the complexity underlying fungal parasitic behavioral manipulation.</title>
        <authorList>
            <person name="de Bekker C."/>
            <person name="Ohm R.A."/>
            <person name="Loreto R.G."/>
            <person name="Sebastian A."/>
            <person name="Albert I."/>
            <person name="Merrow M."/>
            <person name="Brachmann A."/>
            <person name="Hughes D.P."/>
        </authorList>
    </citation>
    <scope>NUCLEOTIDE SEQUENCE [LARGE SCALE GENOMIC DNA]</scope>
    <source>
        <strain evidence="2 3">SC16a</strain>
    </source>
</reference>
<dbReference type="AlphaFoldDB" id="A0A2A9PFZ2"/>
<protein>
    <recommendedName>
        <fullName evidence="4">Mitochondrial carrier protein PET8</fullName>
    </recommendedName>
</protein>
<organism evidence="2 3">
    <name type="scientific">Ophiocordyceps unilateralis</name>
    <name type="common">Zombie-ant fungus</name>
    <name type="synonym">Torrubia unilateralis</name>
    <dbReference type="NCBI Taxonomy" id="268505"/>
    <lineage>
        <taxon>Eukaryota</taxon>
        <taxon>Fungi</taxon>
        <taxon>Dikarya</taxon>
        <taxon>Ascomycota</taxon>
        <taxon>Pezizomycotina</taxon>
        <taxon>Sordariomycetes</taxon>
        <taxon>Hypocreomycetidae</taxon>
        <taxon>Hypocreales</taxon>
        <taxon>Ophiocordycipitaceae</taxon>
        <taxon>Ophiocordyceps</taxon>
    </lineage>
</organism>
<dbReference type="OrthoDB" id="529205at2759"/>
<sequence length="109" mass="11796">MQAVRAVRGPVAVATRRVGFSTSARLRLKESSSQTDVDYEHHKKDSLAKQRQGTGHWKPELASDSEEAVKADRGGHDRGSEDFTSLQERTKRAAEEKAKAGTSTGDGGS</sequence>
<dbReference type="Proteomes" id="UP000037136">
    <property type="component" value="Unassembled WGS sequence"/>
</dbReference>
<evidence type="ECO:0008006" key="4">
    <source>
        <dbReference type="Google" id="ProtNLM"/>
    </source>
</evidence>
<feature type="compositionally biased region" description="Basic and acidic residues" evidence="1">
    <location>
        <begin position="88"/>
        <end position="99"/>
    </location>
</feature>
<feature type="compositionally biased region" description="Basic and acidic residues" evidence="1">
    <location>
        <begin position="38"/>
        <end position="48"/>
    </location>
</feature>
<comment type="caution">
    <text evidence="2">The sequence shown here is derived from an EMBL/GenBank/DDBJ whole genome shotgun (WGS) entry which is preliminary data.</text>
</comment>
<evidence type="ECO:0000313" key="2">
    <source>
        <dbReference type="EMBL" id="PFH60309.1"/>
    </source>
</evidence>
<reference evidence="2 3" key="2">
    <citation type="journal article" date="2017" name="Sci. Rep.">
        <title>Ant-infecting Ophiocordyceps genomes reveal a high diversity of potential behavioral manipulation genes and a possible major role for enterotoxins.</title>
        <authorList>
            <person name="de Bekker C."/>
            <person name="Ohm R.A."/>
            <person name="Evans H.C."/>
            <person name="Brachmann A."/>
            <person name="Hughes D.P."/>
        </authorList>
    </citation>
    <scope>NUCLEOTIDE SEQUENCE [LARGE SCALE GENOMIC DNA]</scope>
    <source>
        <strain evidence="2 3">SC16a</strain>
    </source>
</reference>
<gene>
    <name evidence="2" type="ORF">XA68_11155</name>
</gene>
<keyword evidence="3" id="KW-1185">Reference proteome</keyword>